<name>A0A2P6AR20_9GAMM</name>
<proteinExistence type="predicted"/>
<dbReference type="Gene3D" id="3.40.50.1820">
    <property type="entry name" value="alpha/beta hydrolase"/>
    <property type="match status" value="1"/>
</dbReference>
<evidence type="ECO:0000259" key="1">
    <source>
        <dbReference type="Pfam" id="PF12146"/>
    </source>
</evidence>
<dbReference type="AlphaFoldDB" id="A0A2P6AR20"/>
<dbReference type="PANTHER" id="PTHR11614">
    <property type="entry name" value="PHOSPHOLIPASE-RELATED"/>
    <property type="match status" value="1"/>
</dbReference>
<dbReference type="SUPFAM" id="SSF53474">
    <property type="entry name" value="alpha/beta-Hydrolases"/>
    <property type="match status" value="1"/>
</dbReference>
<evidence type="ECO:0000313" key="3">
    <source>
        <dbReference type="Proteomes" id="UP000243900"/>
    </source>
</evidence>
<dbReference type="Proteomes" id="UP000243900">
    <property type="component" value="Unassembled WGS sequence"/>
</dbReference>
<dbReference type="GO" id="GO:0016787">
    <property type="term" value="F:hydrolase activity"/>
    <property type="evidence" value="ECO:0007669"/>
    <property type="project" value="UniProtKB-KW"/>
</dbReference>
<dbReference type="InterPro" id="IPR029058">
    <property type="entry name" value="AB_hydrolase_fold"/>
</dbReference>
<keyword evidence="2" id="KW-0378">Hydrolase</keyword>
<dbReference type="EMBL" id="PTQZ01000228">
    <property type="protein sequence ID" value="PQA34642.1"/>
    <property type="molecule type" value="Genomic_DNA"/>
</dbReference>
<comment type="caution">
    <text evidence="2">The sequence shown here is derived from an EMBL/GenBank/DDBJ whole genome shotgun (WGS) entry which is preliminary data.</text>
</comment>
<dbReference type="Pfam" id="PF12146">
    <property type="entry name" value="Hydrolase_4"/>
    <property type="match status" value="1"/>
</dbReference>
<evidence type="ECO:0000313" key="2">
    <source>
        <dbReference type="EMBL" id="PQA34642.1"/>
    </source>
</evidence>
<feature type="domain" description="Serine aminopeptidase S33" evidence="1">
    <location>
        <begin position="90"/>
        <end position="322"/>
    </location>
</feature>
<dbReference type="InterPro" id="IPR051044">
    <property type="entry name" value="MAG_DAG_Lipase"/>
</dbReference>
<dbReference type="InterPro" id="IPR022742">
    <property type="entry name" value="Hydrolase_4"/>
</dbReference>
<protein>
    <submittedName>
        <fullName evidence="2">Alpha/beta hydrolase</fullName>
    </submittedName>
</protein>
<gene>
    <name evidence="2" type="ORF">C5O18_08305</name>
</gene>
<accession>A0A2P6AR20</accession>
<organism evidence="2 3">
    <name type="scientific">Amnimonas aquatica</name>
    <dbReference type="NCBI Taxonomy" id="2094561"/>
    <lineage>
        <taxon>Bacteria</taxon>
        <taxon>Pseudomonadati</taxon>
        <taxon>Pseudomonadota</taxon>
        <taxon>Gammaproteobacteria</taxon>
        <taxon>Moraxellales</taxon>
        <taxon>Moraxellaceae</taxon>
        <taxon>Amnimonas</taxon>
    </lineage>
</organism>
<reference evidence="3" key="1">
    <citation type="submission" date="2018-02" db="EMBL/GenBank/DDBJ databases">
        <title>Genome sequencing of Solimonas sp. HR-BB.</title>
        <authorList>
            <person name="Lee Y."/>
            <person name="Jeon C.O."/>
        </authorList>
    </citation>
    <scope>NUCLEOTIDE SEQUENCE [LARGE SCALE GENOMIC DNA]</scope>
    <source>
        <strain evidence="3">HR-E</strain>
    </source>
</reference>
<sequence length="338" mass="38462">MRRSGPGRQQHEAGMAEPGRTATAFSIDQARQALPPLDLDVRAPARGALADYCHFFGFDAIAEAGVRHDLGWVEAWGYQIATHVYQPPARARGTLLVLHGYFDHAGLFTHVIRRGLARGYAVVAIDLPGHGLSSGETGDIEDFQHYQEVLRDLLAALQPWLPGPWVAVGQSTGGGILLDHVLSSLAAGERPLFRRVQLWAPLVRIAQWRKVRMGHRLLRGIRRSVPRHFRRSSADPDFIDLIWHRDPFQARHIPLRWLGSVIRWEARLQALPACRYPLTVVQGGRDETVDWRYNVDFIRRRTWVERQVDIPEASHHLANEREDLREQVLQALDRYVLT</sequence>
<keyword evidence="3" id="KW-1185">Reference proteome</keyword>